<dbReference type="EMBL" id="JAGSXJ010000024">
    <property type="protein sequence ID" value="KAH6676179.1"/>
    <property type="molecule type" value="Genomic_DNA"/>
</dbReference>
<feature type="compositionally biased region" description="Polar residues" evidence="1">
    <location>
        <begin position="60"/>
        <end position="74"/>
    </location>
</feature>
<organism evidence="2 3">
    <name type="scientific">Plectosphaerella plurivora</name>
    <dbReference type="NCBI Taxonomy" id="936078"/>
    <lineage>
        <taxon>Eukaryota</taxon>
        <taxon>Fungi</taxon>
        <taxon>Dikarya</taxon>
        <taxon>Ascomycota</taxon>
        <taxon>Pezizomycotina</taxon>
        <taxon>Sordariomycetes</taxon>
        <taxon>Hypocreomycetidae</taxon>
        <taxon>Glomerellales</taxon>
        <taxon>Plectosphaerellaceae</taxon>
        <taxon>Plectosphaerella</taxon>
    </lineage>
</organism>
<sequence length="98" mass="10676">MEFGGVQSLEESSLYNAEEQHGVLDTPTRWTGLGSSLARLPTTTPRAPLSTPFERELRTRYNQGLGSASSSVPPGQTPRLSAADARRIAEGRRHNRPS</sequence>
<comment type="caution">
    <text evidence="2">The sequence shown here is derived from an EMBL/GenBank/DDBJ whole genome shotgun (WGS) entry which is preliminary data.</text>
</comment>
<evidence type="ECO:0000256" key="1">
    <source>
        <dbReference type="SAM" id="MobiDB-lite"/>
    </source>
</evidence>
<proteinExistence type="predicted"/>
<accession>A0A9P8V580</accession>
<evidence type="ECO:0000313" key="2">
    <source>
        <dbReference type="EMBL" id="KAH6676179.1"/>
    </source>
</evidence>
<dbReference type="OrthoDB" id="5215300at2759"/>
<gene>
    <name evidence="2" type="ORF">F5X68DRAFT_214133</name>
</gene>
<evidence type="ECO:0000313" key="3">
    <source>
        <dbReference type="Proteomes" id="UP000770015"/>
    </source>
</evidence>
<reference evidence="2" key="1">
    <citation type="journal article" date="2021" name="Nat. Commun.">
        <title>Genetic determinants of endophytism in the Arabidopsis root mycobiome.</title>
        <authorList>
            <person name="Mesny F."/>
            <person name="Miyauchi S."/>
            <person name="Thiergart T."/>
            <person name="Pickel B."/>
            <person name="Atanasova L."/>
            <person name="Karlsson M."/>
            <person name="Huettel B."/>
            <person name="Barry K.W."/>
            <person name="Haridas S."/>
            <person name="Chen C."/>
            <person name="Bauer D."/>
            <person name="Andreopoulos W."/>
            <person name="Pangilinan J."/>
            <person name="LaButti K."/>
            <person name="Riley R."/>
            <person name="Lipzen A."/>
            <person name="Clum A."/>
            <person name="Drula E."/>
            <person name="Henrissat B."/>
            <person name="Kohler A."/>
            <person name="Grigoriev I.V."/>
            <person name="Martin F.M."/>
            <person name="Hacquard S."/>
        </authorList>
    </citation>
    <scope>NUCLEOTIDE SEQUENCE</scope>
    <source>
        <strain evidence="2">MPI-SDFR-AT-0117</strain>
    </source>
</reference>
<dbReference type="Proteomes" id="UP000770015">
    <property type="component" value="Unassembled WGS sequence"/>
</dbReference>
<name>A0A9P8V580_9PEZI</name>
<keyword evidence="3" id="KW-1185">Reference proteome</keyword>
<dbReference type="AlphaFoldDB" id="A0A9P8V580"/>
<feature type="region of interest" description="Disordered" evidence="1">
    <location>
        <begin position="17"/>
        <end position="98"/>
    </location>
</feature>
<protein>
    <submittedName>
        <fullName evidence="2">Uncharacterized protein</fullName>
    </submittedName>
</protein>